<evidence type="ECO:0000313" key="9">
    <source>
        <dbReference type="EMBL" id="UJO11779.1"/>
    </source>
</evidence>
<dbReference type="SUPFAM" id="SSF47384">
    <property type="entry name" value="Homodimeric domain of signal transducing histidine kinase"/>
    <property type="match status" value="1"/>
</dbReference>
<evidence type="ECO:0000256" key="6">
    <source>
        <dbReference type="PROSITE-ProRule" id="PRU00169"/>
    </source>
</evidence>
<sequence>MVILARRSSNSSSTSNRTFDWTRKDARTNDFQRYTRENVDWSKSPLGPMAMWPATLRQLVLLSTADTSPSAVVHGLANDAVIVYNEAFATLIGNRSPALQGQAVQGQLVDLCPDFEAILHRQESNGRAELVRHQRVRQDRLGFVQEKEFTWKFVPVVGDDGQISGSVVTVEEENKMPPRRERSKSAAREIGNAVKSAIEHTSLQTMKNVRRLDEHFSGRSCNCEKLWQIHQQMEIIEARYEKFADYSPVGIAALNDSYEVEWANRSYYDVTGSPQESKTLLDFIHPDDVEVARQQFDLGAYHENSFTFECRLKKWAGRPAVSPLETVPELYPCWVLVSGYRENDHEHNTMLWMIDITAHKTAEDLLRRRMDEAVEEKQQKERFVDTISHEIRNPLSAMIHCTDEIIENVRQTTTEKSHTVLEAAETISYCTQHIRNIVGDVLTLSKLDSRLVEISPAPSNPREVIQNALRIFQAELRASGITLTFQEDTSLSQLEVEWLLLDSHRMLQVLINLVTNAIKAVKDRPEPRVTVKLSATAKAPCEATELIQCVKPRQHPRAVHFGDRYINEPSLYLAITVQDNGPGLTNAEMTSLFERFAQANPKTESKYSSGLGLFISRDLTELQGGRIGVSSQPGVGSMFVFTVETKRVAAPKVLPKMPSLELPTDLRQSTGSPVYSVIPKTIPRKPIVQRIQQERPRVKRVLIVEDNLINQRVLANQLRKRGYEVSVANHGGEALEALHMTDSSPNSPNGGTPLVTDTFDIILMDIEMPVMDGVKCTKKIRAFEQDCNGASRLKIVAVTANARSEHGTAALEAGMNAITTKPYKIADLVEQIEEVCRPGG</sequence>
<dbReference type="PROSITE" id="PS50109">
    <property type="entry name" value="HIS_KIN"/>
    <property type="match status" value="1"/>
</dbReference>
<evidence type="ECO:0000256" key="4">
    <source>
        <dbReference type="ARBA" id="ARBA00022679"/>
    </source>
</evidence>
<dbReference type="InterPro" id="IPR005467">
    <property type="entry name" value="His_kinase_dom"/>
</dbReference>
<accession>A0A9Q8L6M3</accession>
<evidence type="ECO:0000256" key="1">
    <source>
        <dbReference type="ARBA" id="ARBA00000085"/>
    </source>
</evidence>
<evidence type="ECO:0000256" key="5">
    <source>
        <dbReference type="ARBA" id="ARBA00022777"/>
    </source>
</evidence>
<dbReference type="Gene3D" id="3.30.450.20">
    <property type="entry name" value="PAS domain"/>
    <property type="match status" value="1"/>
</dbReference>
<dbReference type="InterPro" id="IPR000014">
    <property type="entry name" value="PAS"/>
</dbReference>
<keyword evidence="5 9" id="KW-0418">Kinase</keyword>
<dbReference type="Gene3D" id="3.30.565.10">
    <property type="entry name" value="Histidine kinase-like ATPase, C-terminal domain"/>
    <property type="match status" value="1"/>
</dbReference>
<dbReference type="PANTHER" id="PTHR43047">
    <property type="entry name" value="TWO-COMPONENT HISTIDINE PROTEIN KINASE"/>
    <property type="match status" value="1"/>
</dbReference>
<dbReference type="GeneID" id="71980641"/>
<dbReference type="SUPFAM" id="SSF52172">
    <property type="entry name" value="CheY-like"/>
    <property type="match status" value="1"/>
</dbReference>
<dbReference type="GO" id="GO:0000155">
    <property type="term" value="F:phosphorelay sensor kinase activity"/>
    <property type="evidence" value="ECO:0007669"/>
    <property type="project" value="InterPro"/>
</dbReference>
<dbReference type="KEGG" id="ffu:CLAFUR5_00763"/>
<dbReference type="CDD" id="cd00130">
    <property type="entry name" value="PAS"/>
    <property type="match status" value="1"/>
</dbReference>
<dbReference type="AlphaFoldDB" id="A0A9Q8L6M3"/>
<reference evidence="9" key="1">
    <citation type="submission" date="2021-12" db="EMBL/GenBank/DDBJ databases">
        <authorList>
            <person name="Zaccaron A."/>
            <person name="Stergiopoulos I."/>
        </authorList>
    </citation>
    <scope>NUCLEOTIDE SEQUENCE</scope>
    <source>
        <strain evidence="9">Race5_Kim</strain>
    </source>
</reference>
<evidence type="ECO:0000259" key="8">
    <source>
        <dbReference type="PROSITE" id="PS50110"/>
    </source>
</evidence>
<dbReference type="InterPro" id="IPR004358">
    <property type="entry name" value="Sig_transdc_His_kin-like_C"/>
</dbReference>
<keyword evidence="10" id="KW-1185">Reference proteome</keyword>
<feature type="domain" description="Response regulatory" evidence="8">
    <location>
        <begin position="700"/>
        <end position="836"/>
    </location>
</feature>
<dbReference type="SUPFAM" id="SSF55785">
    <property type="entry name" value="PYP-like sensor domain (PAS domain)"/>
    <property type="match status" value="1"/>
</dbReference>
<name>A0A9Q8L6M3_PASFU</name>
<dbReference type="RefSeq" id="XP_047756145.1">
    <property type="nucleotide sequence ID" value="XM_047899911.1"/>
</dbReference>
<dbReference type="PROSITE" id="PS50110">
    <property type="entry name" value="RESPONSE_REGULATORY"/>
    <property type="match status" value="1"/>
</dbReference>
<dbReference type="OrthoDB" id="60033at2759"/>
<protein>
    <recommendedName>
        <fullName evidence="2">histidine kinase</fullName>
        <ecNumber evidence="2">2.7.13.3</ecNumber>
    </recommendedName>
</protein>
<dbReference type="InterPro" id="IPR003661">
    <property type="entry name" value="HisK_dim/P_dom"/>
</dbReference>
<dbReference type="InterPro" id="IPR036890">
    <property type="entry name" value="HATPase_C_sf"/>
</dbReference>
<dbReference type="Pfam" id="PF00512">
    <property type="entry name" value="HisKA"/>
    <property type="match status" value="1"/>
</dbReference>
<comment type="catalytic activity">
    <reaction evidence="1">
        <text>ATP + protein L-histidine = ADP + protein N-phospho-L-histidine.</text>
        <dbReference type="EC" id="2.7.13.3"/>
    </reaction>
</comment>
<proteinExistence type="predicted"/>
<reference evidence="9" key="2">
    <citation type="journal article" date="2022" name="Microb. Genom.">
        <title>A chromosome-scale genome assembly of the tomato pathogen Cladosporium fulvum reveals a compartmentalized genome architecture and the presence of a dispensable chromosome.</title>
        <authorList>
            <person name="Zaccaron A.Z."/>
            <person name="Chen L.H."/>
            <person name="Samaras A."/>
            <person name="Stergiopoulos I."/>
        </authorList>
    </citation>
    <scope>NUCLEOTIDE SEQUENCE</scope>
    <source>
        <strain evidence="9">Race5_Kim</strain>
    </source>
</reference>
<keyword evidence="3 6" id="KW-0597">Phosphoprotein</keyword>
<dbReference type="Pfam" id="PF02518">
    <property type="entry name" value="HATPase_c"/>
    <property type="match status" value="1"/>
</dbReference>
<dbReference type="SMART" id="SM00388">
    <property type="entry name" value="HisKA"/>
    <property type="match status" value="1"/>
</dbReference>
<dbReference type="Pfam" id="PF00072">
    <property type="entry name" value="Response_reg"/>
    <property type="match status" value="1"/>
</dbReference>
<dbReference type="EC" id="2.7.13.3" evidence="2"/>
<dbReference type="PRINTS" id="PR00344">
    <property type="entry name" value="BCTRLSENSOR"/>
</dbReference>
<dbReference type="SMART" id="SM00387">
    <property type="entry name" value="HATPase_c"/>
    <property type="match status" value="1"/>
</dbReference>
<keyword evidence="4" id="KW-0808">Transferase</keyword>
<feature type="modified residue" description="4-aspartylphosphate" evidence="6">
    <location>
        <position position="765"/>
    </location>
</feature>
<dbReference type="InterPro" id="IPR001789">
    <property type="entry name" value="Sig_transdc_resp-reg_receiver"/>
</dbReference>
<dbReference type="InterPro" id="IPR035965">
    <property type="entry name" value="PAS-like_dom_sf"/>
</dbReference>
<evidence type="ECO:0000256" key="3">
    <source>
        <dbReference type="ARBA" id="ARBA00022553"/>
    </source>
</evidence>
<dbReference type="InterPro" id="IPR003594">
    <property type="entry name" value="HATPase_dom"/>
</dbReference>
<dbReference type="OMA" id="YRENDHE"/>
<dbReference type="CDD" id="cd17546">
    <property type="entry name" value="REC_hyHK_CKI1_RcsC-like"/>
    <property type="match status" value="1"/>
</dbReference>
<dbReference type="Gene3D" id="1.10.287.130">
    <property type="match status" value="1"/>
</dbReference>
<feature type="domain" description="Histidine kinase" evidence="7">
    <location>
        <begin position="386"/>
        <end position="647"/>
    </location>
</feature>
<evidence type="ECO:0000259" key="7">
    <source>
        <dbReference type="PROSITE" id="PS50109"/>
    </source>
</evidence>
<organism evidence="9 10">
    <name type="scientific">Passalora fulva</name>
    <name type="common">Tomato leaf mold</name>
    <name type="synonym">Cladosporium fulvum</name>
    <dbReference type="NCBI Taxonomy" id="5499"/>
    <lineage>
        <taxon>Eukaryota</taxon>
        <taxon>Fungi</taxon>
        <taxon>Dikarya</taxon>
        <taxon>Ascomycota</taxon>
        <taxon>Pezizomycotina</taxon>
        <taxon>Dothideomycetes</taxon>
        <taxon>Dothideomycetidae</taxon>
        <taxon>Mycosphaerellales</taxon>
        <taxon>Mycosphaerellaceae</taxon>
        <taxon>Fulvia</taxon>
    </lineage>
</organism>
<dbReference type="Pfam" id="PF13188">
    <property type="entry name" value="PAS_8"/>
    <property type="match status" value="1"/>
</dbReference>
<dbReference type="SUPFAM" id="SSF55874">
    <property type="entry name" value="ATPase domain of HSP90 chaperone/DNA topoisomerase II/histidine kinase"/>
    <property type="match status" value="1"/>
</dbReference>
<dbReference type="InterPro" id="IPR036097">
    <property type="entry name" value="HisK_dim/P_sf"/>
</dbReference>
<dbReference type="Gene3D" id="3.40.50.2300">
    <property type="match status" value="1"/>
</dbReference>
<dbReference type="SMART" id="SM00448">
    <property type="entry name" value="REC"/>
    <property type="match status" value="1"/>
</dbReference>
<evidence type="ECO:0000313" key="10">
    <source>
        <dbReference type="Proteomes" id="UP000756132"/>
    </source>
</evidence>
<evidence type="ECO:0000256" key="2">
    <source>
        <dbReference type="ARBA" id="ARBA00012438"/>
    </source>
</evidence>
<dbReference type="EMBL" id="CP090163">
    <property type="protein sequence ID" value="UJO11779.1"/>
    <property type="molecule type" value="Genomic_DNA"/>
</dbReference>
<gene>
    <name evidence="9" type="ORF">CLAFUR5_00763</name>
</gene>
<dbReference type="Proteomes" id="UP000756132">
    <property type="component" value="Chromosome 1"/>
</dbReference>
<dbReference type="InterPro" id="IPR011006">
    <property type="entry name" value="CheY-like_superfamily"/>
</dbReference>
<dbReference type="CDD" id="cd00082">
    <property type="entry name" value="HisKA"/>
    <property type="match status" value="1"/>
</dbReference>